<dbReference type="InterPro" id="IPR017907">
    <property type="entry name" value="Znf_RING_CS"/>
</dbReference>
<gene>
    <name evidence="17" type="ORF">V5N11_005503</name>
</gene>
<accession>A0ABD1A922</accession>
<dbReference type="EMBL" id="JBANAX010000564">
    <property type="protein sequence ID" value="KAL1203262.1"/>
    <property type="molecule type" value="Genomic_DNA"/>
</dbReference>
<proteinExistence type="inferred from homology"/>
<keyword evidence="18" id="KW-1185">Reference proteome</keyword>
<feature type="transmembrane region" description="Helical" evidence="14">
    <location>
        <begin position="371"/>
        <end position="391"/>
    </location>
</feature>
<dbReference type="InterPro" id="IPR044066">
    <property type="entry name" value="TRIAD_supradom"/>
</dbReference>
<evidence type="ECO:0000256" key="10">
    <source>
        <dbReference type="ARBA" id="ARBA00022771"/>
    </source>
</evidence>
<dbReference type="CDD" id="cd22582">
    <property type="entry name" value="BRcat_RBR_unk"/>
    <property type="match status" value="1"/>
</dbReference>
<dbReference type="Pfam" id="PF13456">
    <property type="entry name" value="RVT_3"/>
    <property type="match status" value="1"/>
</dbReference>
<name>A0ABD1A922_CARAN</name>
<dbReference type="PROSITE" id="PS50089">
    <property type="entry name" value="ZF_RING_2"/>
    <property type="match status" value="1"/>
</dbReference>
<dbReference type="AlphaFoldDB" id="A0ABD1A922"/>
<evidence type="ECO:0000256" key="6">
    <source>
        <dbReference type="ARBA" id="ARBA00012251"/>
    </source>
</evidence>
<evidence type="ECO:0000259" key="15">
    <source>
        <dbReference type="PROSITE" id="PS50089"/>
    </source>
</evidence>
<comment type="caution">
    <text evidence="17">The sequence shown here is derived from an EMBL/GenBank/DDBJ whole genome shotgun (WGS) entry which is preliminary data.</text>
</comment>
<dbReference type="GO" id="GO:0008270">
    <property type="term" value="F:zinc ion binding"/>
    <property type="evidence" value="ECO:0007669"/>
    <property type="project" value="UniProtKB-KW"/>
</dbReference>
<dbReference type="FunFam" id="3.30.420.10:FF:000076">
    <property type="entry name" value="RBR-type E3 ubiquitin transferase"/>
    <property type="match status" value="1"/>
</dbReference>
<evidence type="ECO:0000256" key="7">
    <source>
        <dbReference type="ARBA" id="ARBA00022679"/>
    </source>
</evidence>
<keyword evidence="14" id="KW-1133">Transmembrane helix</keyword>
<keyword evidence="10 13" id="KW-0863">Zinc-finger</keyword>
<dbReference type="PROSITE" id="PS00518">
    <property type="entry name" value="ZF_RING_1"/>
    <property type="match status" value="1"/>
</dbReference>
<dbReference type="InterPro" id="IPR013083">
    <property type="entry name" value="Znf_RING/FYVE/PHD"/>
</dbReference>
<evidence type="ECO:0000313" key="18">
    <source>
        <dbReference type="Proteomes" id="UP001558713"/>
    </source>
</evidence>
<dbReference type="PROSITE" id="PS51873">
    <property type="entry name" value="TRIAD"/>
    <property type="match status" value="1"/>
</dbReference>
<dbReference type="Gene3D" id="3.30.40.10">
    <property type="entry name" value="Zinc/RING finger domain, C3HC4 (zinc finger)"/>
    <property type="match status" value="1"/>
</dbReference>
<dbReference type="InterPro" id="IPR002156">
    <property type="entry name" value="RNaseH_domain"/>
</dbReference>
<keyword evidence="8" id="KW-0479">Metal-binding</keyword>
<comment type="pathway">
    <text evidence="4">Protein modification; protein ubiquitination.</text>
</comment>
<reference evidence="17 18" key="1">
    <citation type="submission" date="2024-04" db="EMBL/GenBank/DDBJ databases">
        <title>Genome assembly C_amara_ONT_v2.</title>
        <authorList>
            <person name="Yant L."/>
            <person name="Moore C."/>
            <person name="Slenker M."/>
        </authorList>
    </citation>
    <scope>NUCLEOTIDE SEQUENCE [LARGE SCALE GENOMIC DNA]</scope>
    <source>
        <tissue evidence="17">Leaf</tissue>
    </source>
</reference>
<evidence type="ECO:0000256" key="2">
    <source>
        <dbReference type="ARBA" id="ARBA00001947"/>
    </source>
</evidence>
<comment type="function">
    <text evidence="3">Might act as an E3 ubiquitin-protein ligase, or as part of E3 complex, which accepts ubiquitin from specific E2 ubiquitin-conjugating enzymes and then transfers it to substrates.</text>
</comment>
<dbReference type="Pfam" id="PF00097">
    <property type="entry name" value="zf-C3HC4"/>
    <property type="match status" value="1"/>
</dbReference>
<dbReference type="SMART" id="SM00184">
    <property type="entry name" value="RING"/>
    <property type="match status" value="2"/>
</dbReference>
<sequence length="394" mass="44809">MAMEAKAINLLREHDLIPSPSHMYRLYFKGLVSEETTELLAGFGVAICDLDDKLLFQMKGAIHEPAITVLEAELIALTRGLTEVVRLGINHISIYCDHDQIFELLLGRSVPEQGNIALLMDNVQPIRQKLKSSIPVLVTGNQTKFAYKLAMETIVSETSTDMPATCPICFDGNFEADHMFSVALCGHQFCVECVKRHIEVRLLEGEVPRCLHYQCESKLTLVSCANLLTPKVREMWERMIEEESIPVVDRVYCPNPRCSALMSKTGDGAMRCCSKCGEPFCVNCKVPWHSNLSCHDYQRLGPNPTEDDIKLIALSNQKLWRQCGKCQQMIQLSYGCIRVTCRCGYIFCYTCGDEWKKGGCPHRQKMLEDHACYTCSLMFLILIWVLLRIWFFQK</sequence>
<evidence type="ECO:0000256" key="11">
    <source>
        <dbReference type="ARBA" id="ARBA00022786"/>
    </source>
</evidence>
<dbReference type="FunFam" id="3.30.40.10:FF:000230">
    <property type="entry name" value="RBR-type E3 ubiquitin transferase"/>
    <property type="match status" value="1"/>
</dbReference>
<organism evidence="17 18">
    <name type="scientific">Cardamine amara subsp. amara</name>
    <dbReference type="NCBI Taxonomy" id="228776"/>
    <lineage>
        <taxon>Eukaryota</taxon>
        <taxon>Viridiplantae</taxon>
        <taxon>Streptophyta</taxon>
        <taxon>Embryophyta</taxon>
        <taxon>Tracheophyta</taxon>
        <taxon>Spermatophyta</taxon>
        <taxon>Magnoliopsida</taxon>
        <taxon>eudicotyledons</taxon>
        <taxon>Gunneridae</taxon>
        <taxon>Pentapetalae</taxon>
        <taxon>rosids</taxon>
        <taxon>malvids</taxon>
        <taxon>Brassicales</taxon>
        <taxon>Brassicaceae</taxon>
        <taxon>Cardamineae</taxon>
        <taxon>Cardamine</taxon>
    </lineage>
</organism>
<dbReference type="InterPro" id="IPR002867">
    <property type="entry name" value="IBR_dom"/>
</dbReference>
<evidence type="ECO:0000256" key="3">
    <source>
        <dbReference type="ARBA" id="ARBA00003976"/>
    </source>
</evidence>
<protein>
    <recommendedName>
        <fullName evidence="6">RBR-type E3 ubiquitin transferase</fullName>
        <ecNumber evidence="6">2.3.2.31</ecNumber>
    </recommendedName>
</protein>
<evidence type="ECO:0000259" key="16">
    <source>
        <dbReference type="PROSITE" id="PS51873"/>
    </source>
</evidence>
<evidence type="ECO:0000256" key="12">
    <source>
        <dbReference type="ARBA" id="ARBA00022833"/>
    </source>
</evidence>
<dbReference type="Gene3D" id="3.30.420.10">
    <property type="entry name" value="Ribonuclease H-like superfamily/Ribonuclease H"/>
    <property type="match status" value="1"/>
</dbReference>
<keyword evidence="14" id="KW-0472">Membrane</keyword>
<comment type="cofactor">
    <cofactor evidence="2">
        <name>Zn(2+)</name>
        <dbReference type="ChEBI" id="CHEBI:29105"/>
    </cofactor>
</comment>
<keyword evidence="11" id="KW-0833">Ubl conjugation pathway</keyword>
<dbReference type="GO" id="GO:0061630">
    <property type="term" value="F:ubiquitin protein ligase activity"/>
    <property type="evidence" value="ECO:0007669"/>
    <property type="project" value="UniProtKB-EC"/>
</dbReference>
<dbReference type="InterPro" id="IPR013087">
    <property type="entry name" value="Znf_C2H2_type"/>
</dbReference>
<dbReference type="CDD" id="cd22584">
    <property type="entry name" value="Rcat_RBR_unk"/>
    <property type="match status" value="1"/>
</dbReference>
<keyword evidence="12" id="KW-0862">Zinc</keyword>
<evidence type="ECO:0000256" key="4">
    <source>
        <dbReference type="ARBA" id="ARBA00004906"/>
    </source>
</evidence>
<dbReference type="Pfam" id="PF01485">
    <property type="entry name" value="IBR"/>
    <property type="match status" value="2"/>
</dbReference>
<comment type="similarity">
    <text evidence="5">Belongs to the RBR family. Ariadne subfamily.</text>
</comment>
<dbReference type="SUPFAM" id="SSF57850">
    <property type="entry name" value="RING/U-box"/>
    <property type="match status" value="3"/>
</dbReference>
<feature type="domain" description="RING-type" evidence="15">
    <location>
        <begin position="166"/>
        <end position="210"/>
    </location>
</feature>
<evidence type="ECO:0000256" key="9">
    <source>
        <dbReference type="ARBA" id="ARBA00022737"/>
    </source>
</evidence>
<dbReference type="InterPro" id="IPR001841">
    <property type="entry name" value="Znf_RING"/>
</dbReference>
<dbReference type="InterPro" id="IPR031127">
    <property type="entry name" value="E3_UB_ligase_RBR"/>
</dbReference>
<dbReference type="InterPro" id="IPR036397">
    <property type="entry name" value="RNaseH_sf"/>
</dbReference>
<comment type="catalytic activity">
    <reaction evidence="1">
        <text>[E2 ubiquitin-conjugating enzyme]-S-ubiquitinyl-L-cysteine + [acceptor protein]-L-lysine = [E2 ubiquitin-conjugating enzyme]-L-cysteine + [acceptor protein]-N(6)-ubiquitinyl-L-lysine.</text>
        <dbReference type="EC" id="2.3.2.31"/>
    </reaction>
</comment>
<evidence type="ECO:0000256" key="1">
    <source>
        <dbReference type="ARBA" id="ARBA00001798"/>
    </source>
</evidence>
<dbReference type="SMART" id="SM00647">
    <property type="entry name" value="IBR"/>
    <property type="match status" value="2"/>
</dbReference>
<evidence type="ECO:0000256" key="14">
    <source>
        <dbReference type="SAM" id="Phobius"/>
    </source>
</evidence>
<keyword evidence="14" id="KW-0812">Transmembrane</keyword>
<evidence type="ECO:0000256" key="13">
    <source>
        <dbReference type="PROSITE-ProRule" id="PRU00175"/>
    </source>
</evidence>
<evidence type="ECO:0000256" key="8">
    <source>
        <dbReference type="ARBA" id="ARBA00022723"/>
    </source>
</evidence>
<feature type="domain" description="RING-type" evidence="16">
    <location>
        <begin position="162"/>
        <end position="376"/>
    </location>
</feature>
<keyword evidence="9" id="KW-0677">Repeat</keyword>
<dbReference type="Proteomes" id="UP001558713">
    <property type="component" value="Unassembled WGS sequence"/>
</dbReference>
<evidence type="ECO:0000256" key="5">
    <source>
        <dbReference type="ARBA" id="ARBA00005884"/>
    </source>
</evidence>
<dbReference type="PANTHER" id="PTHR11685">
    <property type="entry name" value="RBR FAMILY RING FINGER AND IBR DOMAIN-CONTAINING"/>
    <property type="match status" value="1"/>
</dbReference>
<evidence type="ECO:0000313" key="17">
    <source>
        <dbReference type="EMBL" id="KAL1203262.1"/>
    </source>
</evidence>
<keyword evidence="7" id="KW-0808">Transferase</keyword>
<dbReference type="Gene3D" id="1.20.120.1750">
    <property type="match status" value="1"/>
</dbReference>
<dbReference type="InterPro" id="IPR018957">
    <property type="entry name" value="Znf_C3HC4_RING-type"/>
</dbReference>
<dbReference type="PROSITE" id="PS00028">
    <property type="entry name" value="ZINC_FINGER_C2H2_1"/>
    <property type="match status" value="1"/>
</dbReference>
<dbReference type="EC" id="2.3.2.31" evidence="6"/>